<sequence>MNANQREADRETQIEAAGIDGLTARLWDVEIVTGVTRIEPQLTSQDVLIVLLSGAGTLIRDRDMLPMRPDTVYCSPGDSTFGIEGTSGDHAVAVIRMGLYRAAARDQSRLVRDREHTAALCCEGVALAQTGRASNLCRTMKEQHGHEDPVMRWRAQLTLQELLFELFSTARRPSRSDSRDALEQARRYMDEHYREELSIKRLAGVAELSPNYFADLFKRHYGVSAMDYVTQLRMAKAKKLLVCSDMRLKDIAHEVGYEDEFYFSRKFRKAEGVSPSAFIKKRRNKLAVYGSASILGYLMPLQVVPFAAPLHPKWAGHYYSMLGSDITVHLDAFRQNQHKTANLQRLAEARPDLILCPAGVDAKERAVLSGIAEVYEMPKPSNDWRAGLRTVAERLGERAEAERWLEAYERKVLHVREEAGDGLNQTVLTVRLYKNQFYAYCNSGMADMLFGSLGLQFPYAGARFPFDRPLSIAELDEAGADRILLLVCQETETLEGWKALQQSPEWMSLHAVRGNRVRIIPSDPWREYSPSAIERMLGSMPELLTGKRPSLFGILSMVE</sequence>
<dbReference type="SMART" id="SM00342">
    <property type="entry name" value="HTH_ARAC"/>
    <property type="match status" value="1"/>
</dbReference>
<evidence type="ECO:0000259" key="5">
    <source>
        <dbReference type="PROSITE" id="PS50983"/>
    </source>
</evidence>
<dbReference type="Gene3D" id="3.40.50.1980">
    <property type="entry name" value="Nitrogenase molybdenum iron protein domain"/>
    <property type="match status" value="2"/>
</dbReference>
<dbReference type="Gene3D" id="1.10.10.60">
    <property type="entry name" value="Homeodomain-like"/>
    <property type="match status" value="2"/>
</dbReference>
<accession>A0A6C0FNV6</accession>
<dbReference type="PROSITE" id="PS00041">
    <property type="entry name" value="HTH_ARAC_FAMILY_1"/>
    <property type="match status" value="1"/>
</dbReference>
<feature type="domain" description="Fe/B12 periplasmic-binding" evidence="5">
    <location>
        <begin position="282"/>
        <end position="548"/>
    </location>
</feature>
<evidence type="ECO:0000256" key="2">
    <source>
        <dbReference type="ARBA" id="ARBA00023125"/>
    </source>
</evidence>
<dbReference type="KEGG" id="plyc:GXP70_00285"/>
<evidence type="ECO:0000313" key="7">
    <source>
        <dbReference type="Proteomes" id="UP000476064"/>
    </source>
</evidence>
<dbReference type="GO" id="GO:0003700">
    <property type="term" value="F:DNA-binding transcription factor activity"/>
    <property type="evidence" value="ECO:0007669"/>
    <property type="project" value="InterPro"/>
</dbReference>
<dbReference type="SUPFAM" id="SSF53807">
    <property type="entry name" value="Helical backbone' metal receptor"/>
    <property type="match status" value="1"/>
</dbReference>
<keyword evidence="1" id="KW-0805">Transcription regulation</keyword>
<dbReference type="InterPro" id="IPR009057">
    <property type="entry name" value="Homeodomain-like_sf"/>
</dbReference>
<dbReference type="Pfam" id="PF12833">
    <property type="entry name" value="HTH_18"/>
    <property type="match status" value="1"/>
</dbReference>
<dbReference type="PANTHER" id="PTHR43280:SF28">
    <property type="entry name" value="HTH-TYPE TRANSCRIPTIONAL ACTIVATOR RHAS"/>
    <property type="match status" value="1"/>
</dbReference>
<keyword evidence="3" id="KW-0804">Transcription</keyword>
<dbReference type="InterPro" id="IPR002491">
    <property type="entry name" value="ABC_transptr_periplasmic_BD"/>
</dbReference>
<evidence type="ECO:0000259" key="4">
    <source>
        <dbReference type="PROSITE" id="PS01124"/>
    </source>
</evidence>
<reference evidence="6 7" key="1">
    <citation type="submission" date="2020-01" db="EMBL/GenBank/DDBJ databases">
        <title>Paenibacillus sp. nov., isolated from tomato rhizosphere.</title>
        <authorList>
            <person name="Weon H.-Y."/>
            <person name="Lee S.A."/>
        </authorList>
    </citation>
    <scope>NUCLEOTIDE SEQUENCE [LARGE SCALE GENOMIC DNA]</scope>
    <source>
        <strain evidence="6 7">12200R-189</strain>
    </source>
</reference>
<dbReference type="AlphaFoldDB" id="A0A6C0FNV6"/>
<evidence type="ECO:0000256" key="1">
    <source>
        <dbReference type="ARBA" id="ARBA00023015"/>
    </source>
</evidence>
<dbReference type="EMBL" id="CP048209">
    <property type="protein sequence ID" value="QHT58567.1"/>
    <property type="molecule type" value="Genomic_DNA"/>
</dbReference>
<protein>
    <submittedName>
        <fullName evidence="6">AraC family transcriptional regulator</fullName>
    </submittedName>
</protein>
<gene>
    <name evidence="6" type="ORF">GXP70_00285</name>
</gene>
<feature type="domain" description="HTH araC/xylS-type" evidence="4">
    <location>
        <begin position="183"/>
        <end position="281"/>
    </location>
</feature>
<dbReference type="GO" id="GO:0043565">
    <property type="term" value="F:sequence-specific DNA binding"/>
    <property type="evidence" value="ECO:0007669"/>
    <property type="project" value="InterPro"/>
</dbReference>
<dbReference type="RefSeq" id="WP_162354642.1">
    <property type="nucleotide sequence ID" value="NZ_CP048209.1"/>
</dbReference>
<dbReference type="SUPFAM" id="SSF46689">
    <property type="entry name" value="Homeodomain-like"/>
    <property type="match status" value="2"/>
</dbReference>
<evidence type="ECO:0000256" key="3">
    <source>
        <dbReference type="ARBA" id="ARBA00023163"/>
    </source>
</evidence>
<dbReference type="PROSITE" id="PS50983">
    <property type="entry name" value="FE_B12_PBP"/>
    <property type="match status" value="1"/>
</dbReference>
<dbReference type="PROSITE" id="PS01124">
    <property type="entry name" value="HTH_ARAC_FAMILY_2"/>
    <property type="match status" value="1"/>
</dbReference>
<dbReference type="PANTHER" id="PTHR43280">
    <property type="entry name" value="ARAC-FAMILY TRANSCRIPTIONAL REGULATOR"/>
    <property type="match status" value="1"/>
</dbReference>
<dbReference type="InterPro" id="IPR018060">
    <property type="entry name" value="HTH_AraC"/>
</dbReference>
<keyword evidence="2" id="KW-0238">DNA-binding</keyword>
<name>A0A6C0FNV6_9BACL</name>
<proteinExistence type="predicted"/>
<keyword evidence="7" id="KW-1185">Reference proteome</keyword>
<dbReference type="InterPro" id="IPR018062">
    <property type="entry name" value="HTH_AraC-typ_CS"/>
</dbReference>
<organism evidence="6 7">
    <name type="scientific">Paenibacillus lycopersici</name>
    <dbReference type="NCBI Taxonomy" id="2704462"/>
    <lineage>
        <taxon>Bacteria</taxon>
        <taxon>Bacillati</taxon>
        <taxon>Bacillota</taxon>
        <taxon>Bacilli</taxon>
        <taxon>Bacillales</taxon>
        <taxon>Paenibacillaceae</taxon>
        <taxon>Paenibacillus</taxon>
    </lineage>
</organism>
<dbReference type="Proteomes" id="UP000476064">
    <property type="component" value="Chromosome"/>
</dbReference>
<evidence type="ECO:0000313" key="6">
    <source>
        <dbReference type="EMBL" id="QHT58567.1"/>
    </source>
</evidence>
<dbReference type="Pfam" id="PF01497">
    <property type="entry name" value="Peripla_BP_2"/>
    <property type="match status" value="1"/>
</dbReference>